<dbReference type="EMBL" id="AUSU01000519">
    <property type="protein sequence ID" value="EPS73214.1"/>
    <property type="molecule type" value="Genomic_DNA"/>
</dbReference>
<proteinExistence type="predicted"/>
<dbReference type="AlphaFoldDB" id="S8D0B3"/>
<name>S8D0B3_9LAMI</name>
<dbReference type="PANTHER" id="PTHR34375:SF3">
    <property type="entry name" value="CONDENSATION DOMAIN-CONTAINING PROTEIN"/>
    <property type="match status" value="1"/>
</dbReference>
<evidence type="ECO:0000313" key="1">
    <source>
        <dbReference type="EMBL" id="EPS73214.1"/>
    </source>
</evidence>
<comment type="caution">
    <text evidence="1">The sequence shown here is derived from an EMBL/GenBank/DDBJ whole genome shotgun (WGS) entry which is preliminary data.</text>
</comment>
<accession>S8D0B3</accession>
<dbReference type="OrthoDB" id="439993at2759"/>
<sequence length="266" mass="29247">MATADDENGRILGGTEKAWCRAVTSGTGNTVLGLKLSRSSSETSRLTKILSVLERSHPLLGRKLDYDPAGKTFRFAKPAANPPPEIAFHDGEKTRTLLNNPEKSEIPPLQQIVEREMRAGEIWSDPDSFPRGGVPLIFAAVYALSPSESVVVFRFHTSVCDRTTAVSFLSELLELVSTAEDSGRKPLKNSGEGEAALESLIPSGLTGKGIWTRGKDMLGYSLSALRMTNLEFVNLKMPRKSNLIRLHVNQRLTSDILHVRTPYLFI</sequence>
<evidence type="ECO:0000313" key="2">
    <source>
        <dbReference type="Proteomes" id="UP000015453"/>
    </source>
</evidence>
<keyword evidence="2" id="KW-1185">Reference proteome</keyword>
<organism evidence="1 2">
    <name type="scientific">Genlisea aurea</name>
    <dbReference type="NCBI Taxonomy" id="192259"/>
    <lineage>
        <taxon>Eukaryota</taxon>
        <taxon>Viridiplantae</taxon>
        <taxon>Streptophyta</taxon>
        <taxon>Embryophyta</taxon>
        <taxon>Tracheophyta</taxon>
        <taxon>Spermatophyta</taxon>
        <taxon>Magnoliopsida</taxon>
        <taxon>eudicotyledons</taxon>
        <taxon>Gunneridae</taxon>
        <taxon>Pentapetalae</taxon>
        <taxon>asterids</taxon>
        <taxon>lamiids</taxon>
        <taxon>Lamiales</taxon>
        <taxon>Lentibulariaceae</taxon>
        <taxon>Genlisea</taxon>
    </lineage>
</organism>
<dbReference type="PANTHER" id="PTHR34375">
    <property type="entry name" value="GATA ZINC FINGER PROTEIN-RELATED"/>
    <property type="match status" value="1"/>
</dbReference>
<reference evidence="1 2" key="1">
    <citation type="journal article" date="2013" name="BMC Genomics">
        <title>The miniature genome of a carnivorous plant Genlisea aurea contains a low number of genes and short non-coding sequences.</title>
        <authorList>
            <person name="Leushkin E.V."/>
            <person name="Sutormin R.A."/>
            <person name="Nabieva E.R."/>
            <person name="Penin A.A."/>
            <person name="Kondrashov A.S."/>
            <person name="Logacheva M.D."/>
        </authorList>
    </citation>
    <scope>NUCLEOTIDE SEQUENCE [LARGE SCALE GENOMIC DNA]</scope>
</reference>
<protein>
    <submittedName>
        <fullName evidence="1">Uncharacterized protein</fullName>
    </submittedName>
</protein>
<dbReference type="Proteomes" id="UP000015453">
    <property type="component" value="Unassembled WGS sequence"/>
</dbReference>
<gene>
    <name evidence="1" type="ORF">M569_01543</name>
</gene>